<evidence type="ECO:0000313" key="2">
    <source>
        <dbReference type="EMBL" id="NEE11884.1"/>
    </source>
</evidence>
<proteinExistence type="predicted"/>
<feature type="compositionally biased region" description="Basic and acidic residues" evidence="1">
    <location>
        <begin position="1"/>
        <end position="11"/>
    </location>
</feature>
<name>A0A6G3X2G8_9ACTN</name>
<reference evidence="2" key="1">
    <citation type="submission" date="2020-01" db="EMBL/GenBank/DDBJ databases">
        <title>Insect and environment-associated Actinomycetes.</title>
        <authorList>
            <person name="Currrie C."/>
            <person name="Chevrette M."/>
            <person name="Carlson C."/>
            <person name="Stubbendieck R."/>
            <person name="Wendt-Pienkowski E."/>
        </authorList>
    </citation>
    <scope>NUCLEOTIDE SEQUENCE</scope>
    <source>
        <strain evidence="2">SID7499</strain>
    </source>
</reference>
<gene>
    <name evidence="2" type="ORF">G3M58_36185</name>
</gene>
<accession>A0A6G3X2G8</accession>
<feature type="region of interest" description="Disordered" evidence="1">
    <location>
        <begin position="1"/>
        <end position="26"/>
    </location>
</feature>
<evidence type="ECO:0000256" key="1">
    <source>
        <dbReference type="SAM" id="MobiDB-lite"/>
    </source>
</evidence>
<dbReference type="AlphaFoldDB" id="A0A6G3X2G8"/>
<feature type="non-terminal residue" evidence="2">
    <location>
        <position position="50"/>
    </location>
</feature>
<dbReference type="EMBL" id="JAAGMN010003833">
    <property type="protein sequence ID" value="NEE11884.1"/>
    <property type="molecule type" value="Genomic_DNA"/>
</dbReference>
<organism evidence="2">
    <name type="scientific">Streptomyces sp. SID7499</name>
    <dbReference type="NCBI Taxonomy" id="2706086"/>
    <lineage>
        <taxon>Bacteria</taxon>
        <taxon>Bacillati</taxon>
        <taxon>Actinomycetota</taxon>
        <taxon>Actinomycetes</taxon>
        <taxon>Kitasatosporales</taxon>
        <taxon>Streptomycetaceae</taxon>
        <taxon>Streptomyces</taxon>
    </lineage>
</organism>
<comment type="caution">
    <text evidence="2">The sequence shown here is derived from an EMBL/GenBank/DDBJ whole genome shotgun (WGS) entry which is preliminary data.</text>
</comment>
<sequence length="50" mass="5297">MAARTEHDERAGTSTSRVDAPPVRRRGRHPVATAVSVFGELLITAGLVLA</sequence>
<protein>
    <submittedName>
        <fullName evidence="2">Class E sortase</fullName>
    </submittedName>
</protein>